<dbReference type="FunFam" id="3.40.50.1100:FF:000007">
    <property type="entry name" value="L-threonine dehydratase catabolic TdcB"/>
    <property type="match status" value="1"/>
</dbReference>
<evidence type="ECO:0000256" key="6">
    <source>
        <dbReference type="ARBA" id="ARBA00023239"/>
    </source>
</evidence>
<dbReference type="GO" id="GO:0006567">
    <property type="term" value="P:L-threonine catabolic process"/>
    <property type="evidence" value="ECO:0007669"/>
    <property type="project" value="InterPro"/>
</dbReference>
<proteinExistence type="inferred from homology"/>
<dbReference type="CDD" id="cd01562">
    <property type="entry name" value="Thr-dehyd"/>
    <property type="match status" value="1"/>
</dbReference>
<reference evidence="10" key="1">
    <citation type="submission" date="2019-02" db="EMBL/GenBank/DDBJ databases">
        <title>Isolation and identification of novel species under the genus Muribaculum.</title>
        <authorList>
            <person name="Miyake S."/>
            <person name="Ding Y."/>
            <person name="Low A."/>
            <person name="Soh M."/>
            <person name="Seedorf H."/>
        </authorList>
    </citation>
    <scope>NUCLEOTIDE SEQUENCE [LARGE SCALE GENOMIC DNA]</scope>
    <source>
        <strain evidence="10">H5</strain>
    </source>
</reference>
<dbReference type="Gene3D" id="3.40.50.1100">
    <property type="match status" value="2"/>
</dbReference>
<dbReference type="GO" id="GO:0003941">
    <property type="term" value="F:L-serine ammonia-lyase activity"/>
    <property type="evidence" value="ECO:0007669"/>
    <property type="project" value="UniProtKB-EC"/>
</dbReference>
<evidence type="ECO:0000256" key="4">
    <source>
        <dbReference type="ARBA" id="ARBA00022624"/>
    </source>
</evidence>
<dbReference type="InterPro" id="IPR050147">
    <property type="entry name" value="Ser/Thr_Dehydratase"/>
</dbReference>
<dbReference type="EC" id="4.3.1.19" evidence="9"/>
<dbReference type="RefSeq" id="WP_123613518.1">
    <property type="nucleotide sequence ID" value="NZ_CAXHQF010000001.1"/>
</dbReference>
<keyword evidence="4" id="KW-0028">Amino-acid biosynthesis</keyword>
<evidence type="ECO:0000256" key="3">
    <source>
        <dbReference type="ARBA" id="ARBA00010869"/>
    </source>
</evidence>
<dbReference type="EMBL" id="CP039396">
    <property type="protein sequence ID" value="QCD42031.1"/>
    <property type="molecule type" value="Genomic_DNA"/>
</dbReference>
<accession>A0A4P7W276</accession>
<keyword evidence="4" id="KW-0100">Branched-chain amino acid biosynthesis</keyword>
<dbReference type="CDD" id="cd04886">
    <property type="entry name" value="ACT_ThrD-II-like"/>
    <property type="match status" value="1"/>
</dbReference>
<dbReference type="InterPro" id="IPR045865">
    <property type="entry name" value="ACT-like_dom_sf"/>
</dbReference>
<comment type="similarity">
    <text evidence="3">Belongs to the serine/threonine dehydratase family.</text>
</comment>
<dbReference type="Proteomes" id="UP000297149">
    <property type="component" value="Chromosome"/>
</dbReference>
<dbReference type="PROSITE" id="PS51671">
    <property type="entry name" value="ACT"/>
    <property type="match status" value="1"/>
</dbReference>
<dbReference type="GO" id="GO:0009097">
    <property type="term" value="P:isoleucine biosynthetic process"/>
    <property type="evidence" value="ECO:0007669"/>
    <property type="project" value="UniProtKB-UniPathway"/>
</dbReference>
<name>A0A4P7W276_9BACT</name>
<dbReference type="SUPFAM" id="SSF55021">
    <property type="entry name" value="ACT-like"/>
    <property type="match status" value="1"/>
</dbReference>
<organism evidence="9 10">
    <name type="scientific">Duncaniella dubosii</name>
    <dbReference type="NCBI Taxonomy" id="2518971"/>
    <lineage>
        <taxon>Bacteria</taxon>
        <taxon>Pseudomonadati</taxon>
        <taxon>Bacteroidota</taxon>
        <taxon>Bacteroidia</taxon>
        <taxon>Bacteroidales</taxon>
        <taxon>Muribaculaceae</taxon>
        <taxon>Duncaniella</taxon>
    </lineage>
</organism>
<evidence type="ECO:0000256" key="7">
    <source>
        <dbReference type="ARBA" id="ARBA00049406"/>
    </source>
</evidence>
<comment type="cofactor">
    <cofactor evidence="1">
        <name>pyridoxal 5'-phosphate</name>
        <dbReference type="ChEBI" id="CHEBI:597326"/>
    </cofactor>
</comment>
<dbReference type="KEGG" id="ddb:E7747_06930"/>
<dbReference type="UniPathway" id="UPA00047">
    <property type="reaction ID" value="UER00054"/>
</dbReference>
<dbReference type="InterPro" id="IPR000634">
    <property type="entry name" value="Ser/Thr_deHydtase_PyrdxlP-BS"/>
</dbReference>
<evidence type="ECO:0000256" key="5">
    <source>
        <dbReference type="ARBA" id="ARBA00022898"/>
    </source>
</evidence>
<evidence type="ECO:0000256" key="1">
    <source>
        <dbReference type="ARBA" id="ARBA00001933"/>
    </source>
</evidence>
<keyword evidence="6 9" id="KW-0456">Lyase</keyword>
<comment type="catalytic activity">
    <reaction evidence="7">
        <text>L-serine = pyruvate + NH4(+)</text>
        <dbReference type="Rhea" id="RHEA:19169"/>
        <dbReference type="ChEBI" id="CHEBI:15361"/>
        <dbReference type="ChEBI" id="CHEBI:28938"/>
        <dbReference type="ChEBI" id="CHEBI:33384"/>
        <dbReference type="EC" id="4.3.1.17"/>
    </reaction>
</comment>
<dbReference type="SUPFAM" id="SSF53686">
    <property type="entry name" value="Tryptophan synthase beta subunit-like PLP-dependent enzymes"/>
    <property type="match status" value="1"/>
</dbReference>
<evidence type="ECO:0000256" key="2">
    <source>
        <dbReference type="ARBA" id="ARBA00004810"/>
    </source>
</evidence>
<evidence type="ECO:0000313" key="9">
    <source>
        <dbReference type="EMBL" id="QCD42031.1"/>
    </source>
</evidence>
<dbReference type="GO" id="GO:0004794">
    <property type="term" value="F:threonine deaminase activity"/>
    <property type="evidence" value="ECO:0007669"/>
    <property type="project" value="UniProtKB-EC"/>
</dbReference>
<dbReference type="InterPro" id="IPR001926">
    <property type="entry name" value="TrpB-like_PALP"/>
</dbReference>
<keyword evidence="10" id="KW-1185">Reference proteome</keyword>
<keyword evidence="5" id="KW-0663">Pyridoxal phosphate</keyword>
<comment type="pathway">
    <text evidence="2">Amino-acid biosynthesis; L-isoleucine biosynthesis; 2-oxobutanoate from L-threonine: step 1/1.</text>
</comment>
<keyword evidence="4" id="KW-0412">Isoleucine biosynthesis</keyword>
<dbReference type="PANTHER" id="PTHR48078:SF6">
    <property type="entry name" value="L-THREONINE DEHYDRATASE CATABOLIC TDCB"/>
    <property type="match status" value="1"/>
</dbReference>
<dbReference type="InterPro" id="IPR036052">
    <property type="entry name" value="TrpB-like_PALP_sf"/>
</dbReference>
<dbReference type="AlphaFoldDB" id="A0A4P7W276"/>
<dbReference type="GO" id="GO:0006565">
    <property type="term" value="P:L-serine catabolic process"/>
    <property type="evidence" value="ECO:0007669"/>
    <property type="project" value="TreeGrafter"/>
</dbReference>
<dbReference type="InterPro" id="IPR005789">
    <property type="entry name" value="Thr_deHydtase_catblc"/>
</dbReference>
<dbReference type="PROSITE" id="PS00165">
    <property type="entry name" value="DEHYDRATASE_SER_THR"/>
    <property type="match status" value="1"/>
</dbReference>
<evidence type="ECO:0000259" key="8">
    <source>
        <dbReference type="PROSITE" id="PS51671"/>
    </source>
</evidence>
<feature type="domain" description="ACT" evidence="8">
    <location>
        <begin position="328"/>
        <end position="400"/>
    </location>
</feature>
<protein>
    <submittedName>
        <fullName evidence="9">Threonine ammonia-lyase</fullName>
        <ecNumber evidence="9">4.3.1.19</ecNumber>
    </submittedName>
</protein>
<evidence type="ECO:0000313" key="10">
    <source>
        <dbReference type="Proteomes" id="UP000297149"/>
    </source>
</evidence>
<dbReference type="Pfam" id="PF00291">
    <property type="entry name" value="PALP"/>
    <property type="match status" value="1"/>
</dbReference>
<dbReference type="Gene3D" id="3.30.70.260">
    <property type="match status" value="1"/>
</dbReference>
<dbReference type="InterPro" id="IPR044561">
    <property type="entry name" value="ACT_ThrD-II-like"/>
</dbReference>
<dbReference type="NCBIfam" id="TIGR01127">
    <property type="entry name" value="ilvA_1Cterm"/>
    <property type="match status" value="1"/>
</dbReference>
<dbReference type="GO" id="GO:0030170">
    <property type="term" value="F:pyridoxal phosphate binding"/>
    <property type="evidence" value="ECO:0007669"/>
    <property type="project" value="InterPro"/>
</dbReference>
<dbReference type="PANTHER" id="PTHR48078">
    <property type="entry name" value="THREONINE DEHYDRATASE, MITOCHONDRIAL-RELATED"/>
    <property type="match status" value="1"/>
</dbReference>
<dbReference type="InterPro" id="IPR002912">
    <property type="entry name" value="ACT_dom"/>
</dbReference>
<gene>
    <name evidence="9" type="ORF">E7747_06930</name>
</gene>
<sequence>MAETLEISEVYRAAQVLRDVARHPRLIGVPKINPEAEVYLKPENLQHTGAFKLRGAYYKISQLTPEEKAHGVIACSAGNHAQGVALAATRNGIKSLICLPAGAPISKIEATKRLGAEVCLVPGVYDDAYQKAVELQKEHNYTFIHPFDDLKVIAGQGTIGLEILEEMPDVEAVIVPIGGGGLIAGIAFTLKQLKPDVKVYGVQAEGAPSMFQSINDGERVRLEKVATIADGIAVKEPGVNTFDFCSKYVDEIVTVSEDEIAAAILALIEQQKLVSEGAGAVSVAAAMFDKVPIKGKKTVCVVSGGNIDVTILNRVITRGLVKSGRNCTLTLDLTDQPGQLSGVCHVLGENGANIISVTHERNSHITSINGCLIRVEVETRNNDHIEILRNALTEKGYHVV</sequence>